<dbReference type="PANTHER" id="PTHR42834:SF1">
    <property type="entry name" value="ENDONUCLEASE_EXONUCLEASE_PHOSPHATASE FAMILY PROTEIN (AFU_ORTHOLOGUE AFUA_3G09210)"/>
    <property type="match status" value="1"/>
</dbReference>
<feature type="signal peptide" evidence="2">
    <location>
        <begin position="1"/>
        <end position="23"/>
    </location>
</feature>
<name>A0AA49GP83_9BACT</name>
<dbReference type="PANTHER" id="PTHR42834">
    <property type="entry name" value="ENDONUCLEASE/EXONUCLEASE/PHOSPHATASE FAMILY PROTEIN (AFU_ORTHOLOGUE AFUA_3G09210)"/>
    <property type="match status" value="1"/>
</dbReference>
<gene>
    <name evidence="4" type="ORF">K4G66_32075</name>
</gene>
<dbReference type="InterPro" id="IPR005135">
    <property type="entry name" value="Endo/exonuclease/phosphatase"/>
</dbReference>
<reference evidence="4" key="1">
    <citation type="journal article" date="2023" name="Comput. Struct. Biotechnol. J.">
        <title>Discovery of a novel marine Bacteroidetes with a rich repertoire of carbohydrate-active enzymes.</title>
        <authorList>
            <person name="Chen B."/>
            <person name="Liu G."/>
            <person name="Chen Q."/>
            <person name="Wang H."/>
            <person name="Liu L."/>
            <person name="Tang K."/>
        </authorList>
    </citation>
    <scope>NUCLEOTIDE SEQUENCE</scope>
    <source>
        <strain evidence="4">TK19036</strain>
    </source>
</reference>
<dbReference type="CDD" id="cd10283">
    <property type="entry name" value="MnuA_DNase1-like"/>
    <property type="match status" value="1"/>
</dbReference>
<evidence type="ECO:0000313" key="4">
    <source>
        <dbReference type="EMBL" id="WKN37008.1"/>
    </source>
</evidence>
<accession>A0AA49GP83</accession>
<dbReference type="CDD" id="cd04486">
    <property type="entry name" value="YhcR_OBF_like"/>
    <property type="match status" value="1"/>
</dbReference>
<evidence type="ECO:0000256" key="2">
    <source>
        <dbReference type="SAM" id="SignalP"/>
    </source>
</evidence>
<sequence>MKHILRTLACCILGICLAGYSRAQSDLIITGVVDGPLTGGIPKAIEIYALSDIADLSSYGLGSANNGGGSDGEEFTFPADAVSAGEYLYIATESPGFNNFFGFTPDYISGSAASINGDDAIELFQNGVVVDIFGDIDASGSNQAWEYTDGWAYRQNGTGPDGSTFQLDNWLYSGTDALDGETTNASASTPFPLGTYQPDGDGGPGETPVIVINEIDADQNSTDAAEFIELYDGGAGNTSLDGFVVVLFNGNGDVAYDAIDLDGNNTDENGYFVIGSATVPNVDLVEFTTNGLQNGPDAVALYEGNAADFPSGTPITLENLLDAIVYDTSDDDDAELLTLLNENQPQVDENENGSATTESVQRFPNGTGGFRNTQTYAAFAPTPGAENVEPEIPVASVAIYEIQGDGDDFTSPTYASPLVGQPVKTQGVVTAIASNGFYMQDATGDGNEDTSDGILVFTGSAPSVAIGDLLEVTGTVSEYFEATQLEDVTDIAVIGTGSITPLVLGVDRQPPTEIVDDAGSTDYDPTRDGRDFWESLEGMLVTLPNAQAVSLTNNFGEVYAISGNDAYATGENARGGITILDDDDPNNPIGADLNPERIQIDPPLPSGTTPEVNIGDLLGDITGVVGYGFDDYAILPISPVNAQSGGNSRETTSLTGTADQLTLAGYNVENLDPSDDRFEAIANQIINYLKTPDVIALQEVQDNDGADNTSVTSADQTLQAVVDAISAAGGPTYAFIDNPFIGDDTNGGEPGGNIRVAYLYNSDRVSLVEGSLQTVVDPTDQQTNPDNPFYRSRLPLVATFTFNSQTITIINNHFSSKGGSDPLFGDEQPPANGGLNSRIDQAEAVNTFVAELLAEDADAKVAVLGDFNEFQFFEPLEILEENLVNLTKTLDETERYSYNFEGNAQALDHILVSASLAGEAEYDVVHINSEFIDMVSDHDPPLARLTLARNPIVVTPVCSTIPAKFKRWEVKNTTNERILVFFSLTEPSLPRIHLLKPGETREVFFRATRDGEATLQYSYRYQGEKISGTSASSDEACEPAKLMVSANEKISRWNPRKVVWDVENPDRVRTNLIYKVIDEEGKVIDQGRKNVKYTTVLLTKKKPGINWYLLQYQYKDETGTVIEGEALYEEGNSPVAREETLDKQIIDSDVDEISSPMAFEVNVFPNPIQEEVFVTVMSNNPETASLKVYDAIGKLVYNQHHTLQVGNNQLTLNAAQWNTTAKQLILQIQLPSQGLKVVKLMCP</sequence>
<keyword evidence="2" id="KW-0732">Signal</keyword>
<keyword evidence="4" id="KW-0540">Nuclease</keyword>
<dbReference type="AlphaFoldDB" id="A0AA49GP83"/>
<evidence type="ECO:0000259" key="3">
    <source>
        <dbReference type="Pfam" id="PF03372"/>
    </source>
</evidence>
<dbReference type="SUPFAM" id="SSF56219">
    <property type="entry name" value="DNase I-like"/>
    <property type="match status" value="1"/>
</dbReference>
<protein>
    <submittedName>
        <fullName evidence="4">Endonuclease/exonuclease/phosphatase family protein</fullName>
    </submittedName>
</protein>
<organism evidence="4">
    <name type="scientific">Roseihalotalea indica</name>
    <dbReference type="NCBI Taxonomy" id="2867963"/>
    <lineage>
        <taxon>Bacteria</taxon>
        <taxon>Pseudomonadati</taxon>
        <taxon>Bacteroidota</taxon>
        <taxon>Cytophagia</taxon>
        <taxon>Cytophagales</taxon>
        <taxon>Catalimonadaceae</taxon>
        <taxon>Roseihalotalea</taxon>
    </lineage>
</organism>
<dbReference type="Gene3D" id="3.60.10.10">
    <property type="entry name" value="Endonuclease/exonuclease/phosphatase"/>
    <property type="match status" value="1"/>
</dbReference>
<dbReference type="InterPro" id="IPR036691">
    <property type="entry name" value="Endo/exonu/phosph_ase_sf"/>
</dbReference>
<keyword evidence="4" id="KW-0378">Hydrolase</keyword>
<keyword evidence="4" id="KW-0255">Endonuclease</keyword>
<evidence type="ECO:0000256" key="1">
    <source>
        <dbReference type="SAM" id="MobiDB-lite"/>
    </source>
</evidence>
<dbReference type="Pfam" id="PF03372">
    <property type="entry name" value="Exo_endo_phos"/>
    <property type="match status" value="1"/>
</dbReference>
<reference evidence="4" key="2">
    <citation type="journal article" date="2024" name="Antonie Van Leeuwenhoek">
        <title>Roseihalotalea indica gen. nov., sp. nov., a halophilic Bacteroidetes from mesopelagic Southwest Indian Ocean with higher carbohydrate metabolic potential.</title>
        <authorList>
            <person name="Chen B."/>
            <person name="Zhang M."/>
            <person name="Lin D."/>
            <person name="Ye J."/>
            <person name="Tang K."/>
        </authorList>
    </citation>
    <scope>NUCLEOTIDE SEQUENCE</scope>
    <source>
        <strain evidence="4">TK19036</strain>
    </source>
</reference>
<feature type="region of interest" description="Disordered" evidence="1">
    <location>
        <begin position="346"/>
        <end position="367"/>
    </location>
</feature>
<proteinExistence type="predicted"/>
<feature type="chain" id="PRO_5041456290" evidence="2">
    <location>
        <begin position="24"/>
        <end position="1243"/>
    </location>
</feature>
<dbReference type="EMBL" id="CP120682">
    <property type="protein sequence ID" value="WKN37008.1"/>
    <property type="molecule type" value="Genomic_DNA"/>
</dbReference>
<feature type="domain" description="Endonuclease/exonuclease/phosphatase" evidence="3">
    <location>
        <begin position="666"/>
        <end position="938"/>
    </location>
</feature>
<dbReference type="GO" id="GO:0004519">
    <property type="term" value="F:endonuclease activity"/>
    <property type="evidence" value="ECO:0007669"/>
    <property type="project" value="UniProtKB-KW"/>
</dbReference>